<protein>
    <submittedName>
        <fullName evidence="1">Uncharacterized protein DUF4192</fullName>
    </submittedName>
</protein>
<comment type="caution">
    <text evidence="1">The sequence shown here is derived from an EMBL/GenBank/DDBJ whole genome shotgun (WGS) entry which is preliminary data.</text>
</comment>
<dbReference type="Pfam" id="PF13830">
    <property type="entry name" value="DUF4192"/>
    <property type="match status" value="1"/>
</dbReference>
<sequence>MWADPGLRVEEPGEFIAGVPALLGFVPDRSLVVCMLQEAPERPGSVFLGTVARHDLDVPGCGAWMRVAGQLATICVQEDAVGVLVLIVDDRAGAPRADRPGARAGRHRDLLRILDGALRDAGVEVVEACAVREVAAGAPWWSLLEPGCTGTQSDPAASPITLAQVLDGRPIRACRAELTEIVGVDPESRAEVGEELERATAAARRRHRQAACRCDPGSYSRFALELVLRRVSAIDDPDAIVLAADIAEVAVALRDSTVRDASFALAMGEQAVAAEVLWSLLCRALTGSDRAEAATLLAYSAYANGDGPLAGVALEAALEADPQHTIARLLDAALRTGMPPREVRKLALSGHATAAGLGVEIVIDPARGEP</sequence>
<organism evidence="1 2">
    <name type="scientific">Nocardia mexicana</name>
    <dbReference type="NCBI Taxonomy" id="279262"/>
    <lineage>
        <taxon>Bacteria</taxon>
        <taxon>Bacillati</taxon>
        <taxon>Actinomycetota</taxon>
        <taxon>Actinomycetes</taxon>
        <taxon>Mycobacteriales</taxon>
        <taxon>Nocardiaceae</taxon>
        <taxon>Nocardia</taxon>
    </lineage>
</organism>
<dbReference type="STRING" id="1210089.GCA_001613165_07326"/>
<accession>A0A370GMX5</accession>
<keyword evidence="2" id="KW-1185">Reference proteome</keyword>
<reference evidence="1 2" key="1">
    <citation type="submission" date="2018-07" db="EMBL/GenBank/DDBJ databases">
        <title>Genomic Encyclopedia of Type Strains, Phase IV (KMG-IV): sequencing the most valuable type-strain genomes for metagenomic binning, comparative biology and taxonomic classification.</title>
        <authorList>
            <person name="Goeker M."/>
        </authorList>
    </citation>
    <scope>NUCLEOTIDE SEQUENCE [LARGE SCALE GENOMIC DNA]</scope>
    <source>
        <strain evidence="1 2">DSM 44952</strain>
    </source>
</reference>
<gene>
    <name evidence="1" type="ORF">DFR68_116140</name>
</gene>
<name>A0A370GMX5_9NOCA</name>
<evidence type="ECO:0000313" key="1">
    <source>
        <dbReference type="EMBL" id="RDI44750.1"/>
    </source>
</evidence>
<proteinExistence type="predicted"/>
<dbReference type="EMBL" id="QQAZ01000016">
    <property type="protein sequence ID" value="RDI44750.1"/>
    <property type="molecule type" value="Genomic_DNA"/>
</dbReference>
<dbReference type="AlphaFoldDB" id="A0A370GMX5"/>
<dbReference type="RefSeq" id="WP_068030907.1">
    <property type="nucleotide sequence ID" value="NZ_QQAZ01000016.1"/>
</dbReference>
<evidence type="ECO:0000313" key="2">
    <source>
        <dbReference type="Proteomes" id="UP000255355"/>
    </source>
</evidence>
<dbReference type="InterPro" id="IPR025447">
    <property type="entry name" value="DUF4192"/>
</dbReference>
<dbReference type="Proteomes" id="UP000255355">
    <property type="component" value="Unassembled WGS sequence"/>
</dbReference>